<feature type="region of interest" description="Disordered" evidence="1">
    <location>
        <begin position="1"/>
        <end position="26"/>
    </location>
</feature>
<dbReference type="EMBL" id="CABVLI010000029">
    <property type="protein sequence ID" value="VVT01251.1"/>
    <property type="molecule type" value="Genomic_DNA"/>
</dbReference>
<name>A0A5E7Y3W6_9SPHN</name>
<gene>
    <name evidence="2" type="ORF">SPHINGO391_350186</name>
</gene>
<evidence type="ECO:0000313" key="3">
    <source>
        <dbReference type="Proteomes" id="UP000326857"/>
    </source>
</evidence>
<evidence type="ECO:0000313" key="2">
    <source>
        <dbReference type="EMBL" id="VVT01251.1"/>
    </source>
</evidence>
<dbReference type="Proteomes" id="UP000326857">
    <property type="component" value="Unassembled WGS sequence"/>
</dbReference>
<protein>
    <submittedName>
        <fullName evidence="2">Uncharacterized protein</fullName>
    </submittedName>
</protein>
<organism evidence="2 3">
    <name type="scientific">Sphingomonas aurantiaca</name>
    <dbReference type="NCBI Taxonomy" id="185949"/>
    <lineage>
        <taxon>Bacteria</taxon>
        <taxon>Pseudomonadati</taxon>
        <taxon>Pseudomonadota</taxon>
        <taxon>Alphaproteobacteria</taxon>
        <taxon>Sphingomonadales</taxon>
        <taxon>Sphingomonadaceae</taxon>
        <taxon>Sphingomonas</taxon>
    </lineage>
</organism>
<proteinExistence type="predicted"/>
<evidence type="ECO:0000256" key="1">
    <source>
        <dbReference type="SAM" id="MobiDB-lite"/>
    </source>
</evidence>
<accession>A0A5E7Y3W6</accession>
<dbReference type="AlphaFoldDB" id="A0A5E7Y3W6"/>
<reference evidence="2 3" key="1">
    <citation type="submission" date="2019-09" db="EMBL/GenBank/DDBJ databases">
        <authorList>
            <person name="Dittami M. S."/>
        </authorList>
    </citation>
    <scope>NUCLEOTIDE SEQUENCE [LARGE SCALE GENOMIC DNA]</scope>
    <source>
        <strain evidence="2">SPHINGO391</strain>
    </source>
</reference>
<sequence>MPGVSDAVPPDSVVASQRHSPIESHAKRTATIGSTVMRTRGEGLYERLARALPGEAVAHSNR</sequence>